<evidence type="ECO:0000313" key="1">
    <source>
        <dbReference type="EMBL" id="GLR91235.1"/>
    </source>
</evidence>
<dbReference type="Proteomes" id="UP001156905">
    <property type="component" value="Unassembled WGS sequence"/>
</dbReference>
<gene>
    <name evidence="1" type="ORF">GCM10007857_79520</name>
</gene>
<reference evidence="2" key="1">
    <citation type="journal article" date="2019" name="Int. J. Syst. Evol. Microbiol.">
        <title>The Global Catalogue of Microorganisms (GCM) 10K type strain sequencing project: providing services to taxonomists for standard genome sequencing and annotation.</title>
        <authorList>
            <consortium name="The Broad Institute Genomics Platform"/>
            <consortium name="The Broad Institute Genome Sequencing Center for Infectious Disease"/>
            <person name="Wu L."/>
            <person name="Ma J."/>
        </authorList>
    </citation>
    <scope>NUCLEOTIDE SEQUENCE [LARGE SCALE GENOMIC DNA]</scope>
    <source>
        <strain evidence="2">NBRC 102520</strain>
    </source>
</reference>
<proteinExistence type="predicted"/>
<comment type="caution">
    <text evidence="1">The sequence shown here is derived from an EMBL/GenBank/DDBJ whole genome shotgun (WGS) entry which is preliminary data.</text>
</comment>
<dbReference type="RefSeq" id="WP_284274469.1">
    <property type="nucleotide sequence ID" value="NZ_BSOW01000044.1"/>
</dbReference>
<accession>A0ABQ6BA53</accession>
<sequence length="88" mass="10045">MSGQRRAWKVLGAKRRESNIEQLQLDLAAFNRCIEVLEKAHANPHDVEVLTSHALTIAEQIDEVRWSNPAQALGWLFEQSRKVAESDH</sequence>
<evidence type="ECO:0000313" key="2">
    <source>
        <dbReference type="Proteomes" id="UP001156905"/>
    </source>
</evidence>
<name>A0ABQ6BA53_9BRAD</name>
<dbReference type="EMBL" id="BSOW01000044">
    <property type="protein sequence ID" value="GLR91235.1"/>
    <property type="molecule type" value="Genomic_DNA"/>
</dbReference>
<organism evidence="1 2">
    <name type="scientific">Bradyrhizobium iriomotense</name>
    <dbReference type="NCBI Taxonomy" id="441950"/>
    <lineage>
        <taxon>Bacteria</taxon>
        <taxon>Pseudomonadati</taxon>
        <taxon>Pseudomonadota</taxon>
        <taxon>Alphaproteobacteria</taxon>
        <taxon>Hyphomicrobiales</taxon>
        <taxon>Nitrobacteraceae</taxon>
        <taxon>Bradyrhizobium</taxon>
    </lineage>
</organism>
<protein>
    <submittedName>
        <fullName evidence="1">Uncharacterized protein</fullName>
    </submittedName>
</protein>
<keyword evidence="2" id="KW-1185">Reference proteome</keyword>